<feature type="domain" description="Flagellar basal-body/hook protein C-terminal" evidence="4">
    <location>
        <begin position="225"/>
        <end position="268"/>
    </location>
</feature>
<keyword evidence="6" id="KW-0969">Cilium</keyword>
<dbReference type="PANTHER" id="PTHR30435">
    <property type="entry name" value="FLAGELLAR PROTEIN"/>
    <property type="match status" value="1"/>
</dbReference>
<dbReference type="RefSeq" id="WP_211561506.1">
    <property type="nucleotide sequence ID" value="NZ_JAGVRK010000001.1"/>
</dbReference>
<proteinExistence type="inferred from homology"/>
<dbReference type="EMBL" id="JAGVRK010000001">
    <property type="protein sequence ID" value="MBS2970818.1"/>
    <property type="molecule type" value="Genomic_DNA"/>
</dbReference>
<dbReference type="Pfam" id="PF00460">
    <property type="entry name" value="Flg_bb_rod"/>
    <property type="match status" value="1"/>
</dbReference>
<dbReference type="NCBIfam" id="TIGR03506">
    <property type="entry name" value="FlgEFG_subfam"/>
    <property type="match status" value="1"/>
</dbReference>
<evidence type="ECO:0000256" key="1">
    <source>
        <dbReference type="ARBA" id="ARBA00009677"/>
    </source>
</evidence>
<evidence type="ECO:0000313" key="6">
    <source>
        <dbReference type="EMBL" id="MBS2970818.1"/>
    </source>
</evidence>
<keyword evidence="6" id="KW-0966">Cell projection</keyword>
<keyword evidence="2" id="KW-0975">Bacterial flagellum</keyword>
<dbReference type="Pfam" id="PF22692">
    <property type="entry name" value="LlgE_F_G_D1"/>
    <property type="match status" value="1"/>
</dbReference>
<organism evidence="6 7">
    <name type="scientific">Metabacillus flavus</name>
    <dbReference type="NCBI Taxonomy" id="2823519"/>
    <lineage>
        <taxon>Bacteria</taxon>
        <taxon>Bacillati</taxon>
        <taxon>Bacillota</taxon>
        <taxon>Bacilli</taxon>
        <taxon>Bacillales</taxon>
        <taxon>Bacillaceae</taxon>
        <taxon>Metabacillus</taxon>
    </lineage>
</organism>
<dbReference type="InterPro" id="IPR020013">
    <property type="entry name" value="Flagellar_FlgE/F/G"/>
</dbReference>
<comment type="caution">
    <text evidence="6">The sequence shown here is derived from an EMBL/GenBank/DDBJ whole genome shotgun (WGS) entry which is preliminary data.</text>
</comment>
<accession>A0ABS5LK09</accession>
<dbReference type="InterPro" id="IPR001444">
    <property type="entry name" value="Flag_bb_rod_N"/>
</dbReference>
<dbReference type="InterPro" id="IPR037925">
    <property type="entry name" value="FlgE/F/G-like"/>
</dbReference>
<dbReference type="Pfam" id="PF06429">
    <property type="entry name" value="Flg_bbr_C"/>
    <property type="match status" value="1"/>
</dbReference>
<dbReference type="SUPFAM" id="SSF117143">
    <property type="entry name" value="Flagellar hook protein flgE"/>
    <property type="match status" value="1"/>
</dbReference>
<comment type="similarity">
    <text evidence="1 2">Belongs to the flagella basal body rod proteins family.</text>
</comment>
<dbReference type="InterPro" id="IPR053967">
    <property type="entry name" value="LlgE_F_G-like_D1"/>
</dbReference>
<feature type="domain" description="Flagellar hook protein FlgE/F/G-like D1" evidence="5">
    <location>
        <begin position="103"/>
        <end position="167"/>
    </location>
</feature>
<keyword evidence="7" id="KW-1185">Reference proteome</keyword>
<evidence type="ECO:0000256" key="2">
    <source>
        <dbReference type="RuleBase" id="RU362116"/>
    </source>
</evidence>
<protein>
    <submittedName>
        <fullName evidence="6">Flagellar hook-basal body protein</fullName>
    </submittedName>
</protein>
<comment type="subcellular location">
    <subcellularLocation>
        <location evidence="2">Bacterial flagellum basal body</location>
    </subcellularLocation>
</comment>
<dbReference type="PANTHER" id="PTHR30435:SF19">
    <property type="entry name" value="FLAGELLAR BASAL-BODY ROD PROTEIN FLGG"/>
    <property type="match status" value="1"/>
</dbReference>
<evidence type="ECO:0000259" key="5">
    <source>
        <dbReference type="Pfam" id="PF22692"/>
    </source>
</evidence>
<evidence type="ECO:0000259" key="4">
    <source>
        <dbReference type="Pfam" id="PF06429"/>
    </source>
</evidence>
<sequence>MLNSMITASNTMNQVQKQLDIIGHNIANVDTQGFKRTNTTFGELVRQQYDNQNDLNKEVGRSTDFGIRQGVGAQLMQNVVFSQGTIKKTDRNLDFAFTKPGQFLKVEADGQTRYTRSGALYLSAEANGQLALVNGSGQRILDENNQPILLNGNASSITISANGTLTALDGNGQPAGTVNLGIVQSNKPQSLVQTNGNLYSLLNPNDQTAVVNLTGAGRGQISIEQGALEMSNVDVSKEMTDMLVSQRAYQFNAKSITIGDQMLGLINSVR</sequence>
<evidence type="ECO:0000313" key="7">
    <source>
        <dbReference type="Proteomes" id="UP000682403"/>
    </source>
</evidence>
<keyword evidence="6" id="KW-0282">Flagellum</keyword>
<evidence type="ECO:0000259" key="3">
    <source>
        <dbReference type="Pfam" id="PF00460"/>
    </source>
</evidence>
<reference evidence="6 7" key="1">
    <citation type="submission" date="2021-04" db="EMBL/GenBank/DDBJ databases">
        <title>Metabacillus sp. strain KIGAM252 whole genome sequence.</title>
        <authorList>
            <person name="Seo M.-J."/>
            <person name="Cho E.-S."/>
            <person name="Hwang C.Y."/>
            <person name="Yoon D.J."/>
        </authorList>
    </citation>
    <scope>NUCLEOTIDE SEQUENCE [LARGE SCALE GENOMIC DNA]</scope>
    <source>
        <strain evidence="6 7">KIGAM252</strain>
    </source>
</reference>
<dbReference type="InterPro" id="IPR010930">
    <property type="entry name" value="Flg_bb/hook_C_dom"/>
</dbReference>
<name>A0ABS5LK09_9BACI</name>
<feature type="domain" description="Flagellar basal body rod protein N-terminal" evidence="3">
    <location>
        <begin position="7"/>
        <end position="35"/>
    </location>
</feature>
<dbReference type="Proteomes" id="UP000682403">
    <property type="component" value="Unassembled WGS sequence"/>
</dbReference>
<gene>
    <name evidence="6" type="ORF">J9317_18925</name>
</gene>